<feature type="compositionally biased region" description="Basic residues" evidence="1">
    <location>
        <begin position="105"/>
        <end position="114"/>
    </location>
</feature>
<keyword evidence="3" id="KW-1185">Reference proteome</keyword>
<evidence type="ECO:0000313" key="3">
    <source>
        <dbReference type="Proteomes" id="UP000315783"/>
    </source>
</evidence>
<sequence>MDGVSPCGFAGMMQERGGGGGGGGGGRAGQSATERRRVLQICDTNQLSFRSFNVIRAFPKSLPTAETTFPSFFNSFFFDTGVYKLVDNSTHSIHRPGLKLPPPLYRKRSGKKKTLSPLHNQHYHHHHRHRH</sequence>
<name>A0A545UQD6_9HYPO</name>
<dbReference type="AlphaFoldDB" id="A0A545UQD6"/>
<protein>
    <submittedName>
        <fullName evidence="2">Uncharacterized protein</fullName>
    </submittedName>
</protein>
<evidence type="ECO:0000313" key="2">
    <source>
        <dbReference type="EMBL" id="TQV91684.1"/>
    </source>
</evidence>
<feature type="region of interest" description="Disordered" evidence="1">
    <location>
        <begin position="11"/>
        <end position="34"/>
    </location>
</feature>
<comment type="caution">
    <text evidence="2">The sequence shown here is derived from an EMBL/GenBank/DDBJ whole genome shotgun (WGS) entry which is preliminary data.</text>
</comment>
<reference evidence="2 3" key="1">
    <citation type="journal article" date="2019" name="Appl. Microbiol. Biotechnol.">
        <title>Genome sequence of Isaria javanica and comparative genome analysis insights into family S53 peptidase evolution in fungal entomopathogens.</title>
        <authorList>
            <person name="Lin R."/>
            <person name="Zhang X."/>
            <person name="Xin B."/>
            <person name="Zou M."/>
            <person name="Gao Y."/>
            <person name="Qin F."/>
            <person name="Hu Q."/>
            <person name="Xie B."/>
            <person name="Cheng X."/>
        </authorList>
    </citation>
    <scope>NUCLEOTIDE SEQUENCE [LARGE SCALE GENOMIC DNA]</scope>
    <source>
        <strain evidence="2 3">IJ1G</strain>
    </source>
</reference>
<organism evidence="2 3">
    <name type="scientific">Cordyceps javanica</name>
    <dbReference type="NCBI Taxonomy" id="43265"/>
    <lineage>
        <taxon>Eukaryota</taxon>
        <taxon>Fungi</taxon>
        <taxon>Dikarya</taxon>
        <taxon>Ascomycota</taxon>
        <taxon>Pezizomycotina</taxon>
        <taxon>Sordariomycetes</taxon>
        <taxon>Hypocreomycetidae</taxon>
        <taxon>Hypocreales</taxon>
        <taxon>Cordycipitaceae</taxon>
        <taxon>Cordyceps</taxon>
    </lineage>
</organism>
<dbReference type="EMBL" id="SPUK01000018">
    <property type="protein sequence ID" value="TQV91684.1"/>
    <property type="molecule type" value="Genomic_DNA"/>
</dbReference>
<feature type="compositionally biased region" description="Gly residues" evidence="1">
    <location>
        <begin position="16"/>
        <end position="28"/>
    </location>
</feature>
<gene>
    <name evidence="2" type="ORF">IF1G_09750</name>
</gene>
<feature type="region of interest" description="Disordered" evidence="1">
    <location>
        <begin position="95"/>
        <end position="131"/>
    </location>
</feature>
<accession>A0A545UQD6</accession>
<dbReference type="Proteomes" id="UP000315783">
    <property type="component" value="Unassembled WGS sequence"/>
</dbReference>
<evidence type="ECO:0000256" key="1">
    <source>
        <dbReference type="SAM" id="MobiDB-lite"/>
    </source>
</evidence>
<feature type="compositionally biased region" description="Basic residues" evidence="1">
    <location>
        <begin position="121"/>
        <end position="131"/>
    </location>
</feature>
<proteinExistence type="predicted"/>